<organism evidence="2 3">
    <name type="scientific">Oceanobacillus longus</name>
    <dbReference type="NCBI Taxonomy" id="930120"/>
    <lineage>
        <taxon>Bacteria</taxon>
        <taxon>Bacillati</taxon>
        <taxon>Bacillota</taxon>
        <taxon>Bacilli</taxon>
        <taxon>Bacillales</taxon>
        <taxon>Bacillaceae</taxon>
        <taxon>Oceanobacillus</taxon>
    </lineage>
</organism>
<evidence type="ECO:0000313" key="3">
    <source>
        <dbReference type="Proteomes" id="UP001595772"/>
    </source>
</evidence>
<evidence type="ECO:0008006" key="4">
    <source>
        <dbReference type="Google" id="ProtNLM"/>
    </source>
</evidence>
<keyword evidence="1" id="KW-0812">Transmembrane</keyword>
<evidence type="ECO:0000313" key="2">
    <source>
        <dbReference type="EMBL" id="MFC4023456.1"/>
    </source>
</evidence>
<accession>A0ABV8GWY6</accession>
<protein>
    <recommendedName>
        <fullName evidence="4">DUF1440 domain-containing protein</fullName>
    </recommendedName>
</protein>
<evidence type="ECO:0000256" key="1">
    <source>
        <dbReference type="SAM" id="Phobius"/>
    </source>
</evidence>
<feature type="transmembrane region" description="Helical" evidence="1">
    <location>
        <begin position="117"/>
        <end position="139"/>
    </location>
</feature>
<feature type="transmembrane region" description="Helical" evidence="1">
    <location>
        <begin position="57"/>
        <end position="75"/>
    </location>
</feature>
<sequence length="152" mass="17306">MKRLLKLIIIGVISGFILGGFLNLVEQLTGKKVYVLLMNIDYFPIIGTQEISATVEFGLHVIISILLVNVIYFLFRKWNITTRLTPYILVNGLVGGMLYSTTALSERTPAINDLSAFIYWFGGHIIYGIVVWFLVIILIDKRKDRNVNQQKI</sequence>
<dbReference type="EMBL" id="JBHSAO010000003">
    <property type="protein sequence ID" value="MFC4023456.1"/>
    <property type="molecule type" value="Genomic_DNA"/>
</dbReference>
<dbReference type="RefSeq" id="WP_379495961.1">
    <property type="nucleotide sequence ID" value="NZ_JBHSAO010000003.1"/>
</dbReference>
<name>A0ABV8GWY6_9BACI</name>
<proteinExistence type="predicted"/>
<keyword evidence="1" id="KW-0472">Membrane</keyword>
<reference evidence="3" key="1">
    <citation type="journal article" date="2019" name="Int. J. Syst. Evol. Microbiol.">
        <title>The Global Catalogue of Microorganisms (GCM) 10K type strain sequencing project: providing services to taxonomists for standard genome sequencing and annotation.</title>
        <authorList>
            <consortium name="The Broad Institute Genomics Platform"/>
            <consortium name="The Broad Institute Genome Sequencing Center for Infectious Disease"/>
            <person name="Wu L."/>
            <person name="Ma J."/>
        </authorList>
    </citation>
    <scope>NUCLEOTIDE SEQUENCE [LARGE SCALE GENOMIC DNA]</scope>
    <source>
        <strain evidence="3">IBRC-M 10703</strain>
    </source>
</reference>
<keyword evidence="3" id="KW-1185">Reference proteome</keyword>
<feature type="transmembrane region" description="Helical" evidence="1">
    <location>
        <begin position="87"/>
        <end position="105"/>
    </location>
</feature>
<dbReference type="Proteomes" id="UP001595772">
    <property type="component" value="Unassembled WGS sequence"/>
</dbReference>
<keyword evidence="1" id="KW-1133">Transmembrane helix</keyword>
<feature type="transmembrane region" description="Helical" evidence="1">
    <location>
        <begin position="7"/>
        <end position="25"/>
    </location>
</feature>
<comment type="caution">
    <text evidence="2">The sequence shown here is derived from an EMBL/GenBank/DDBJ whole genome shotgun (WGS) entry which is preliminary data.</text>
</comment>
<gene>
    <name evidence="2" type="ORF">ACFOUV_06405</name>
</gene>